<dbReference type="InterPro" id="IPR002933">
    <property type="entry name" value="Peptidase_M20"/>
</dbReference>
<reference evidence="5 6" key="1">
    <citation type="submission" date="2018-08" db="EMBL/GenBank/DDBJ databases">
        <title>Genome analysis of the thermophilic bacterium of the candidate phylum Aminicenantes from deep subsurface aquifer revealed its physiology and ecological role.</title>
        <authorList>
            <person name="Kadnikov V.V."/>
            <person name="Mardanov A.V."/>
            <person name="Beletsky A.V."/>
            <person name="Karnachuk O.V."/>
            <person name="Ravin N.V."/>
        </authorList>
    </citation>
    <scope>NUCLEOTIDE SEQUENCE [LARGE SCALE GENOMIC DNA]</scope>
    <source>
        <strain evidence="5">BY38</strain>
    </source>
</reference>
<proteinExistence type="predicted"/>
<dbReference type="InterPro" id="IPR017150">
    <property type="entry name" value="Pept_M20_glutamate_carboxypep"/>
</dbReference>
<feature type="active site" evidence="3">
    <location>
        <position position="87"/>
    </location>
</feature>
<evidence type="ECO:0000259" key="4">
    <source>
        <dbReference type="Pfam" id="PF07687"/>
    </source>
</evidence>
<keyword evidence="1" id="KW-0479">Metal-binding</keyword>
<dbReference type="SUPFAM" id="SSF55031">
    <property type="entry name" value="Bacterial exopeptidase dimerisation domain"/>
    <property type="match status" value="1"/>
</dbReference>
<dbReference type="Pfam" id="PF01546">
    <property type="entry name" value="Peptidase_M20"/>
    <property type="match status" value="1"/>
</dbReference>
<dbReference type="Pfam" id="PF07687">
    <property type="entry name" value="M20_dimer"/>
    <property type="match status" value="1"/>
</dbReference>
<evidence type="ECO:0000256" key="2">
    <source>
        <dbReference type="ARBA" id="ARBA00022801"/>
    </source>
</evidence>
<evidence type="ECO:0000313" key="6">
    <source>
        <dbReference type="Proteomes" id="UP000257323"/>
    </source>
</evidence>
<dbReference type="AlphaFoldDB" id="A0A3E2BN93"/>
<dbReference type="PANTHER" id="PTHR43808">
    <property type="entry name" value="ACETYLORNITHINE DEACETYLASE"/>
    <property type="match status" value="1"/>
</dbReference>
<dbReference type="EMBL" id="QUAH01000005">
    <property type="protein sequence ID" value="RFT16076.1"/>
    <property type="molecule type" value="Genomic_DNA"/>
</dbReference>
<dbReference type="Gene3D" id="3.40.630.10">
    <property type="entry name" value="Zn peptidases"/>
    <property type="match status" value="1"/>
</dbReference>
<sequence>MDFLRYFRSRQGEMVRLLKNLVQLESPTSEKKAVDRCCAEVLKHLAGLGGLVKKFPQKEIGDLHLVEFGWPGTKTSGGPILILTHIDTVWPLGTIDRMPFYLAGDKVFGPGALDMKAGMVMAVFALGAISNLGVRPRRKIWLFINSAEETGNEESHRQIAALARKAGLVLCLEPGLPGGTIKVQRKGRVVVRIDCSGRQAHASTPDKGVNAIEELMAQLPKLKKLKIKDLSLNIGLIGGGEKANVVPEKAWAICDLRFWTSQDLNTLKSYLRELRPVLKGARVKASLQSFTPPMEFSPASRLLFNRAREIASSLGMDLVPGRSGGGSDASIASHLGLPCLDGLGPEGEGMHAPHEHLLLPTMIQRTALLTKLLLEL</sequence>
<name>A0A3E2BN93_9BACT</name>
<gene>
    <name evidence="5" type="ORF">OP8BY_2082</name>
</gene>
<dbReference type="InterPro" id="IPR036264">
    <property type="entry name" value="Bact_exopeptidase_dim_dom"/>
</dbReference>
<keyword evidence="5" id="KW-0121">Carboxypeptidase</keyword>
<keyword evidence="5" id="KW-0645">Protease</keyword>
<dbReference type="GO" id="GO:0046872">
    <property type="term" value="F:metal ion binding"/>
    <property type="evidence" value="ECO:0007669"/>
    <property type="project" value="UniProtKB-KW"/>
</dbReference>
<dbReference type="GO" id="GO:0004180">
    <property type="term" value="F:carboxypeptidase activity"/>
    <property type="evidence" value="ECO:0007669"/>
    <property type="project" value="UniProtKB-KW"/>
</dbReference>
<dbReference type="Gene3D" id="3.30.70.360">
    <property type="match status" value="1"/>
</dbReference>
<dbReference type="InterPro" id="IPR011650">
    <property type="entry name" value="Peptidase_M20_dimer"/>
</dbReference>
<dbReference type="InterPro" id="IPR050072">
    <property type="entry name" value="Peptidase_M20A"/>
</dbReference>
<dbReference type="Proteomes" id="UP000257323">
    <property type="component" value="Unassembled WGS sequence"/>
</dbReference>
<evidence type="ECO:0000256" key="1">
    <source>
        <dbReference type="ARBA" id="ARBA00022723"/>
    </source>
</evidence>
<feature type="active site" description="Proton acceptor" evidence="3">
    <location>
        <position position="148"/>
    </location>
</feature>
<keyword evidence="2" id="KW-0378">Hydrolase</keyword>
<dbReference type="PIRSF" id="PIRSF037238">
    <property type="entry name" value="Carboxypeptidase_G2"/>
    <property type="match status" value="1"/>
</dbReference>
<protein>
    <submittedName>
        <fullName evidence="5">Carboxypeptidase G2</fullName>
    </submittedName>
</protein>
<evidence type="ECO:0000313" key="5">
    <source>
        <dbReference type="EMBL" id="RFT16076.1"/>
    </source>
</evidence>
<dbReference type="PANTHER" id="PTHR43808:SF9">
    <property type="entry name" value="BLL0789 PROTEIN"/>
    <property type="match status" value="1"/>
</dbReference>
<feature type="domain" description="Peptidase M20 dimerisation" evidence="4">
    <location>
        <begin position="184"/>
        <end position="273"/>
    </location>
</feature>
<evidence type="ECO:0000256" key="3">
    <source>
        <dbReference type="PIRSR" id="PIRSR037238-1"/>
    </source>
</evidence>
<accession>A0A3E2BN93</accession>
<dbReference type="SUPFAM" id="SSF53187">
    <property type="entry name" value="Zn-dependent exopeptidases"/>
    <property type="match status" value="1"/>
</dbReference>
<organism evidence="5 6">
    <name type="scientific">Candidatus Saccharicenans subterraneus</name>
    <dbReference type="NCBI Taxonomy" id="2508984"/>
    <lineage>
        <taxon>Bacteria</taxon>
        <taxon>Candidatus Aminicenantota</taxon>
        <taxon>Candidatus Aminicenantia</taxon>
        <taxon>Candidatus Aminicenantales</taxon>
        <taxon>Candidatus Saccharicenantaceae</taxon>
        <taxon>Candidatus Saccharicenans</taxon>
    </lineage>
</organism>
<comment type="caution">
    <text evidence="5">The sequence shown here is derived from an EMBL/GenBank/DDBJ whole genome shotgun (WGS) entry which is preliminary data.</text>
</comment>